<dbReference type="Pfam" id="PF03471">
    <property type="entry name" value="CorC_HlyC"/>
    <property type="match status" value="1"/>
</dbReference>
<dbReference type="InterPro" id="IPR036318">
    <property type="entry name" value="FAD-bd_PCMH-like_sf"/>
</dbReference>
<dbReference type="PROSITE" id="PS51846">
    <property type="entry name" value="CNNM"/>
    <property type="match status" value="1"/>
</dbReference>
<dbReference type="RefSeq" id="WP_066267305.1">
    <property type="nucleotide sequence ID" value="NZ_JARMAB010000008.1"/>
</dbReference>
<keyword evidence="4 10" id="KW-0812">Transmembrane</keyword>
<proteinExistence type="inferred from homology"/>
<dbReference type="Proteomes" id="UP001341444">
    <property type="component" value="Unassembled WGS sequence"/>
</dbReference>
<dbReference type="PANTHER" id="PTHR43099">
    <property type="entry name" value="UPF0053 PROTEIN YRKA"/>
    <property type="match status" value="1"/>
</dbReference>
<evidence type="ECO:0000256" key="6">
    <source>
        <dbReference type="ARBA" id="ARBA00022989"/>
    </source>
</evidence>
<evidence type="ECO:0000256" key="9">
    <source>
        <dbReference type="PROSITE-ProRule" id="PRU00703"/>
    </source>
</evidence>
<dbReference type="InterPro" id="IPR005170">
    <property type="entry name" value="Transptr-assoc_dom"/>
</dbReference>
<dbReference type="Gene3D" id="3.30.465.10">
    <property type="match status" value="1"/>
</dbReference>
<dbReference type="EMBL" id="JARMAB010000008">
    <property type="protein sequence ID" value="MED1202958.1"/>
    <property type="molecule type" value="Genomic_DNA"/>
</dbReference>
<evidence type="ECO:0000256" key="2">
    <source>
        <dbReference type="ARBA" id="ARBA00006337"/>
    </source>
</evidence>
<evidence type="ECO:0000256" key="8">
    <source>
        <dbReference type="ARBA" id="ARBA00023136"/>
    </source>
</evidence>
<evidence type="ECO:0000259" key="13">
    <source>
        <dbReference type="PROSITE" id="PS51846"/>
    </source>
</evidence>
<evidence type="ECO:0000256" key="4">
    <source>
        <dbReference type="ARBA" id="ARBA00022692"/>
    </source>
</evidence>
<organism evidence="14 15">
    <name type="scientific">Heyndrickxia acidicola</name>
    <dbReference type="NCBI Taxonomy" id="209389"/>
    <lineage>
        <taxon>Bacteria</taxon>
        <taxon>Bacillati</taxon>
        <taxon>Bacillota</taxon>
        <taxon>Bacilli</taxon>
        <taxon>Bacillales</taxon>
        <taxon>Bacillaceae</taxon>
        <taxon>Heyndrickxia</taxon>
    </lineage>
</organism>
<evidence type="ECO:0000313" key="15">
    <source>
        <dbReference type="Proteomes" id="UP001341444"/>
    </source>
</evidence>
<keyword evidence="3" id="KW-1003">Cell membrane</keyword>
<dbReference type="InterPro" id="IPR051676">
    <property type="entry name" value="UPF0053_domain"/>
</dbReference>
<keyword evidence="5" id="KW-0677">Repeat</keyword>
<accession>A0ABU6ME74</accession>
<gene>
    <name evidence="14" type="ORF">P4T90_07595</name>
</gene>
<evidence type="ECO:0000256" key="3">
    <source>
        <dbReference type="ARBA" id="ARBA00022475"/>
    </source>
</evidence>
<evidence type="ECO:0000259" key="12">
    <source>
        <dbReference type="PROSITE" id="PS51371"/>
    </source>
</evidence>
<comment type="caution">
    <text evidence="14">The sequence shown here is derived from an EMBL/GenBank/DDBJ whole genome shotgun (WGS) entry which is preliminary data.</text>
</comment>
<feature type="transmembrane region" description="Helical" evidence="11">
    <location>
        <begin position="97"/>
        <end position="122"/>
    </location>
</feature>
<dbReference type="InterPro" id="IPR044751">
    <property type="entry name" value="Ion_transp-like_CBS"/>
</dbReference>
<evidence type="ECO:0000256" key="1">
    <source>
        <dbReference type="ARBA" id="ARBA00004651"/>
    </source>
</evidence>
<reference evidence="14 15" key="1">
    <citation type="submission" date="2023-03" db="EMBL/GenBank/DDBJ databases">
        <title>Bacillus Genome Sequencing.</title>
        <authorList>
            <person name="Dunlap C."/>
        </authorList>
    </citation>
    <scope>NUCLEOTIDE SEQUENCE [LARGE SCALE GENOMIC DNA]</scope>
    <source>
        <strain evidence="14 15">B-23453</strain>
    </source>
</reference>
<keyword evidence="8 10" id="KW-0472">Membrane</keyword>
<evidence type="ECO:0000256" key="5">
    <source>
        <dbReference type="ARBA" id="ARBA00022737"/>
    </source>
</evidence>
<comment type="similarity">
    <text evidence="2">Belongs to the UPF0053 family.</text>
</comment>
<feature type="domain" description="CBS" evidence="12">
    <location>
        <begin position="220"/>
        <end position="282"/>
    </location>
</feature>
<dbReference type="Pfam" id="PF00571">
    <property type="entry name" value="CBS"/>
    <property type="match status" value="2"/>
</dbReference>
<dbReference type="InterPro" id="IPR000644">
    <property type="entry name" value="CBS_dom"/>
</dbReference>
<sequence>MPIINLIFIIILISVTAFFVASEFSIVRVRTSRIDQLITEGNQRAYAAKKILSNLDSYLSAIQLGITVTSLILGWLGEPTIGKMIDPLLNKFNVPPSFSRLLSFILSFIVITFGSVVIGELAPKSFAIQKAENIILLVAKPLILFTKIMFPFIWVLNRSSRFVTNLFGIEPASEHDMAHSEEELRIILSESLKSGEINQSEYKYVNKIFEFDNRIAKEIMVPRTEIVSLDRTETINDVMPVMTMEKYTRYPITDGDKDNIIGVVNIKEVLTDCVSNKCKGDESIEIYCKPILHVIETVPIQSLLARMQKDRTHMAVLLDEYGGTAGIVTVEDILEEIVGEIRDEFDADEVPLIQMLSDKHYLLDAKVLIEDVNDLLGTHISDEEVDTIGGWLLTQKYDLRQEDTLIEENIQFRVAEMQDSHVLYVEVSPVTVKEASTDKV</sequence>
<dbReference type="Gene3D" id="3.10.580.10">
    <property type="entry name" value="CBS-domain"/>
    <property type="match status" value="1"/>
</dbReference>
<comment type="subcellular location">
    <subcellularLocation>
        <location evidence="1">Cell membrane</location>
        <topology evidence="1">Multi-pass membrane protein</topology>
    </subcellularLocation>
</comment>
<dbReference type="SUPFAM" id="SSF54631">
    <property type="entry name" value="CBS-domain pair"/>
    <property type="match status" value="1"/>
</dbReference>
<keyword evidence="7 9" id="KW-0129">CBS domain</keyword>
<dbReference type="InterPro" id="IPR002550">
    <property type="entry name" value="CNNM"/>
</dbReference>
<dbReference type="CDD" id="cd04590">
    <property type="entry name" value="CBS_pair_CorC_HlyC_assoc"/>
    <property type="match status" value="1"/>
</dbReference>
<evidence type="ECO:0000256" key="7">
    <source>
        <dbReference type="ARBA" id="ARBA00023122"/>
    </source>
</evidence>
<dbReference type="SMART" id="SM01091">
    <property type="entry name" value="CorC_HlyC"/>
    <property type="match status" value="1"/>
</dbReference>
<feature type="domain" description="CNNM transmembrane" evidence="13">
    <location>
        <begin position="1"/>
        <end position="201"/>
    </location>
</feature>
<feature type="domain" description="CBS" evidence="12">
    <location>
        <begin position="287"/>
        <end position="344"/>
    </location>
</feature>
<dbReference type="PANTHER" id="PTHR43099:SF2">
    <property type="entry name" value="UPF0053 PROTEIN YRKA"/>
    <property type="match status" value="1"/>
</dbReference>
<evidence type="ECO:0000256" key="10">
    <source>
        <dbReference type="PROSITE-ProRule" id="PRU01193"/>
    </source>
</evidence>
<feature type="transmembrane region" description="Helical" evidence="11">
    <location>
        <begin position="134"/>
        <end position="156"/>
    </location>
</feature>
<protein>
    <submittedName>
        <fullName evidence="14">Hemolysin family protein</fullName>
    </submittedName>
</protein>
<keyword evidence="15" id="KW-1185">Reference proteome</keyword>
<feature type="transmembrane region" description="Helical" evidence="11">
    <location>
        <begin position="6"/>
        <end position="27"/>
    </location>
</feature>
<feature type="transmembrane region" description="Helical" evidence="11">
    <location>
        <begin position="58"/>
        <end position="77"/>
    </location>
</feature>
<dbReference type="Pfam" id="PF01595">
    <property type="entry name" value="CNNM"/>
    <property type="match status" value="1"/>
</dbReference>
<dbReference type="PROSITE" id="PS51371">
    <property type="entry name" value="CBS"/>
    <property type="match status" value="2"/>
</dbReference>
<dbReference type="InterPro" id="IPR016169">
    <property type="entry name" value="FAD-bd_PCMH_sub2"/>
</dbReference>
<dbReference type="InterPro" id="IPR046342">
    <property type="entry name" value="CBS_dom_sf"/>
</dbReference>
<dbReference type="SUPFAM" id="SSF56176">
    <property type="entry name" value="FAD-binding/transporter-associated domain-like"/>
    <property type="match status" value="1"/>
</dbReference>
<name>A0ABU6ME74_9BACI</name>
<evidence type="ECO:0000313" key="14">
    <source>
        <dbReference type="EMBL" id="MED1202958.1"/>
    </source>
</evidence>
<keyword evidence="6 10" id="KW-1133">Transmembrane helix</keyword>
<evidence type="ECO:0000256" key="11">
    <source>
        <dbReference type="SAM" id="Phobius"/>
    </source>
</evidence>